<accession>A0A3D8R8K9</accession>
<comment type="caution">
    <text evidence="3">The sequence shown here is derived from an EMBL/GenBank/DDBJ whole genome shotgun (WGS) entry which is preliminary data.</text>
</comment>
<feature type="domain" description="Heterokaryon incompatibility" evidence="1">
    <location>
        <begin position="22"/>
        <end position="110"/>
    </location>
</feature>
<gene>
    <name evidence="3" type="ORF">BP5796_08780</name>
</gene>
<evidence type="ECO:0000259" key="2">
    <source>
        <dbReference type="Pfam" id="PF26640"/>
    </source>
</evidence>
<dbReference type="OrthoDB" id="674604at2759"/>
<keyword evidence="4" id="KW-1185">Reference proteome</keyword>
<name>A0A3D8R8K9_9HELO</name>
<dbReference type="AlphaFoldDB" id="A0A3D8R8K9"/>
<dbReference type="Pfam" id="PF26640">
    <property type="entry name" value="DUF8212"/>
    <property type="match status" value="1"/>
</dbReference>
<organism evidence="3 4">
    <name type="scientific">Coleophoma crateriformis</name>
    <dbReference type="NCBI Taxonomy" id="565419"/>
    <lineage>
        <taxon>Eukaryota</taxon>
        <taxon>Fungi</taxon>
        <taxon>Dikarya</taxon>
        <taxon>Ascomycota</taxon>
        <taxon>Pezizomycotina</taxon>
        <taxon>Leotiomycetes</taxon>
        <taxon>Helotiales</taxon>
        <taxon>Dermateaceae</taxon>
        <taxon>Coleophoma</taxon>
    </lineage>
</organism>
<dbReference type="InterPro" id="IPR058525">
    <property type="entry name" value="DUF8212"/>
</dbReference>
<evidence type="ECO:0000313" key="4">
    <source>
        <dbReference type="Proteomes" id="UP000256328"/>
    </source>
</evidence>
<feature type="domain" description="DUF8212" evidence="2">
    <location>
        <begin position="221"/>
        <end position="249"/>
    </location>
</feature>
<sequence>MRLINTSTFRFEQFLGTKKPPYAILSHTWDSQEVTYDEMLNPSQETRRKTGFQKIESCCGIAKEYGLSYAWVDTCCIDKRSSAELSEAINSMYRWYRDAEVCFIYIVDVDPVDSVPIGGDTYGSTELIAPRKRVFFSNDWSLIHFSIDTTEEDSLDELLARITNISLDVLQHRRPLSKLCVAERMSWASQRETTREEDMAYCLMGILNVTMPILYGEGARKAFRRLQEEFMKNSFDYSLFAWPSRHAESGLLAHCPADFANIPKLGFWSPSMLSPFQMTNLGLLIRLNFNHKMQQERDFATPPHFTRAALQLDVESEYGWGILVVRLRPVIGAYCVVNGRRCRAFRRVGCSMFEAADNDTFIDTPYEDVLVLEDEHLELAQTAQEHHDERWGSETRFMLREPLYSNH</sequence>
<dbReference type="PANTHER" id="PTHR10622:SF10">
    <property type="entry name" value="HET DOMAIN-CONTAINING PROTEIN"/>
    <property type="match status" value="1"/>
</dbReference>
<dbReference type="InterPro" id="IPR010730">
    <property type="entry name" value="HET"/>
</dbReference>
<reference evidence="3 4" key="1">
    <citation type="journal article" date="2018" name="IMA Fungus">
        <title>IMA Genome-F 9: Draft genome sequence of Annulohypoxylon stygium, Aspergillus mulundensis, Berkeleyomyces basicola (syn. Thielaviopsis basicola), Ceratocystis smalleyi, two Cercospora beticola strains, Coleophoma cylindrospora, Fusarium fracticaudum, Phialophora cf. hyalina, and Morchella septimelata.</title>
        <authorList>
            <person name="Wingfield B.D."/>
            <person name="Bills G.F."/>
            <person name="Dong Y."/>
            <person name="Huang W."/>
            <person name="Nel W.J."/>
            <person name="Swalarsk-Parry B.S."/>
            <person name="Vaghefi N."/>
            <person name="Wilken P.M."/>
            <person name="An Z."/>
            <person name="de Beer Z.W."/>
            <person name="De Vos L."/>
            <person name="Chen L."/>
            <person name="Duong T.A."/>
            <person name="Gao Y."/>
            <person name="Hammerbacher A."/>
            <person name="Kikkert J.R."/>
            <person name="Li Y."/>
            <person name="Li H."/>
            <person name="Li K."/>
            <person name="Li Q."/>
            <person name="Liu X."/>
            <person name="Ma X."/>
            <person name="Naidoo K."/>
            <person name="Pethybridge S.J."/>
            <person name="Sun J."/>
            <person name="Steenkamp E.T."/>
            <person name="van der Nest M.A."/>
            <person name="van Wyk S."/>
            <person name="Wingfield M.J."/>
            <person name="Xiong C."/>
            <person name="Yue Q."/>
            <person name="Zhang X."/>
        </authorList>
    </citation>
    <scope>NUCLEOTIDE SEQUENCE [LARGE SCALE GENOMIC DNA]</scope>
    <source>
        <strain evidence="3 4">BP5796</strain>
    </source>
</reference>
<dbReference type="PANTHER" id="PTHR10622">
    <property type="entry name" value="HET DOMAIN-CONTAINING PROTEIN"/>
    <property type="match status" value="1"/>
</dbReference>
<evidence type="ECO:0000313" key="3">
    <source>
        <dbReference type="EMBL" id="RDW70383.1"/>
    </source>
</evidence>
<protein>
    <submittedName>
        <fullName evidence="3">Uncharacterized protein</fullName>
    </submittedName>
</protein>
<dbReference type="Proteomes" id="UP000256328">
    <property type="component" value="Unassembled WGS sequence"/>
</dbReference>
<proteinExistence type="predicted"/>
<dbReference type="EMBL" id="PDLN01000012">
    <property type="protein sequence ID" value="RDW70383.1"/>
    <property type="molecule type" value="Genomic_DNA"/>
</dbReference>
<evidence type="ECO:0000259" key="1">
    <source>
        <dbReference type="Pfam" id="PF06985"/>
    </source>
</evidence>
<dbReference type="Pfam" id="PF06985">
    <property type="entry name" value="HET"/>
    <property type="match status" value="1"/>
</dbReference>